<sequence>MAFARLPGRVRIHWFILRVVRDWFLRTGVVQVR</sequence>
<reference evidence="1 2" key="1">
    <citation type="submission" date="2016-03" db="EMBL/GenBank/DDBJ databases">
        <title>Comparative genomics of the ectomycorrhizal sister species Rhizopogon vinicolor and Rhizopogon vesiculosus (Basidiomycota: Boletales) reveals a divergence of the mating type B locus.</title>
        <authorList>
            <person name="Mujic A.B."/>
            <person name="Kuo A."/>
            <person name="Tritt A."/>
            <person name="Lipzen A."/>
            <person name="Chen C."/>
            <person name="Johnson J."/>
            <person name="Sharma A."/>
            <person name="Barry K."/>
            <person name="Grigoriev I.V."/>
            <person name="Spatafora J.W."/>
        </authorList>
    </citation>
    <scope>NUCLEOTIDE SEQUENCE [LARGE SCALE GENOMIC DNA]</scope>
    <source>
        <strain evidence="1 2">AM-OR11-056</strain>
    </source>
</reference>
<organism evidence="1 2">
    <name type="scientific">Rhizopogon vesiculosus</name>
    <dbReference type="NCBI Taxonomy" id="180088"/>
    <lineage>
        <taxon>Eukaryota</taxon>
        <taxon>Fungi</taxon>
        <taxon>Dikarya</taxon>
        <taxon>Basidiomycota</taxon>
        <taxon>Agaricomycotina</taxon>
        <taxon>Agaricomycetes</taxon>
        <taxon>Agaricomycetidae</taxon>
        <taxon>Boletales</taxon>
        <taxon>Suillineae</taxon>
        <taxon>Rhizopogonaceae</taxon>
        <taxon>Rhizopogon</taxon>
    </lineage>
</organism>
<accession>A0A1J8PGX1</accession>
<gene>
    <name evidence="1" type="ORF">AZE42_09016</name>
</gene>
<protein>
    <submittedName>
        <fullName evidence="1">Uncharacterized protein</fullName>
    </submittedName>
</protein>
<name>A0A1J8PGX1_9AGAM</name>
<feature type="non-terminal residue" evidence="1">
    <location>
        <position position="33"/>
    </location>
</feature>
<dbReference type="Proteomes" id="UP000183567">
    <property type="component" value="Unassembled WGS sequence"/>
</dbReference>
<dbReference type="AlphaFoldDB" id="A0A1J8PGX1"/>
<comment type="caution">
    <text evidence="1">The sequence shown here is derived from an EMBL/GenBank/DDBJ whole genome shotgun (WGS) entry which is preliminary data.</text>
</comment>
<evidence type="ECO:0000313" key="2">
    <source>
        <dbReference type="Proteomes" id="UP000183567"/>
    </source>
</evidence>
<proteinExistence type="predicted"/>
<dbReference type="EMBL" id="LVVM01006353">
    <property type="protein sequence ID" value="OJA08237.1"/>
    <property type="molecule type" value="Genomic_DNA"/>
</dbReference>
<keyword evidence="2" id="KW-1185">Reference proteome</keyword>
<evidence type="ECO:0000313" key="1">
    <source>
        <dbReference type="EMBL" id="OJA08237.1"/>
    </source>
</evidence>